<evidence type="ECO:0000313" key="4">
    <source>
        <dbReference type="Proteomes" id="UP001218638"/>
    </source>
</evidence>
<dbReference type="Gene3D" id="3.40.50.410">
    <property type="entry name" value="von Willebrand factor, type A domain"/>
    <property type="match status" value="1"/>
</dbReference>
<feature type="transmembrane region" description="Helical" evidence="2">
    <location>
        <begin position="12"/>
        <end position="33"/>
    </location>
</feature>
<evidence type="ECO:0000256" key="2">
    <source>
        <dbReference type="SAM" id="Phobius"/>
    </source>
</evidence>
<evidence type="ECO:0000313" key="3">
    <source>
        <dbReference type="EMBL" id="WED64741.1"/>
    </source>
</evidence>
<keyword evidence="4" id="KW-1185">Reference proteome</keyword>
<dbReference type="EMBL" id="CP119075">
    <property type="protein sequence ID" value="WED64741.1"/>
    <property type="molecule type" value="Genomic_DNA"/>
</dbReference>
<dbReference type="AlphaFoldDB" id="A0AAE9ZV50"/>
<evidence type="ECO:0008006" key="5">
    <source>
        <dbReference type="Google" id="ProtNLM"/>
    </source>
</evidence>
<dbReference type="SUPFAM" id="SSF53300">
    <property type="entry name" value="vWA-like"/>
    <property type="match status" value="1"/>
</dbReference>
<dbReference type="Proteomes" id="UP001218638">
    <property type="component" value="Chromosome"/>
</dbReference>
<keyword evidence="2" id="KW-1133">Transmembrane helix</keyword>
<accession>A0AAE9ZV50</accession>
<name>A0AAE9ZV50_9BACT</name>
<gene>
    <name evidence="3" type="ORF">PXH66_20550</name>
</gene>
<keyword evidence="2" id="KW-0472">Membrane</keyword>
<organism evidence="3 4">
    <name type="scientific">Synoicihabitans lomoniglobus</name>
    <dbReference type="NCBI Taxonomy" id="2909285"/>
    <lineage>
        <taxon>Bacteria</taxon>
        <taxon>Pseudomonadati</taxon>
        <taxon>Verrucomicrobiota</taxon>
        <taxon>Opitutia</taxon>
        <taxon>Opitutales</taxon>
        <taxon>Opitutaceae</taxon>
        <taxon>Synoicihabitans</taxon>
    </lineage>
</organism>
<reference evidence="3" key="1">
    <citation type="submission" date="2023-03" db="EMBL/GenBank/DDBJ databases">
        <title>Lomoglobus Profundus gen. nov., sp. nov., a novel member of the phylum Verrucomicrobia, isolated from deep-marine sediment of South China Sea.</title>
        <authorList>
            <person name="Ahmad T."/>
            <person name="Ishaq S.E."/>
            <person name="Wang F."/>
        </authorList>
    </citation>
    <scope>NUCLEOTIDE SEQUENCE</scope>
    <source>
        <strain evidence="3">LMO-M01</strain>
    </source>
</reference>
<dbReference type="InterPro" id="IPR036465">
    <property type="entry name" value="vWFA_dom_sf"/>
</dbReference>
<keyword evidence="2" id="KW-0812">Transmembrane</keyword>
<sequence>MSTVSKRPRSTLFWVIVISAGAHLLVGALVASWKIYRYTSPPEATFSSPPPAARVPPANLEYRVAMQQLQQQSQRPPSQTAGQVDSLLNQSLDSLDSPSGGAFGTSALAGTPVVVSAGTGRLGRLSGGGGGMNFGASAVDFFGIKKQGERVVFIVDAGASMVEPERGDLPGYERVKAELVKMVEGLSPGTFFNIIVFERDVDLYAPRMVVATADNTSQVAAWIAPYWRLSNGKIVERGTYRKNYAPQLIDWNGAGGSSRMDLALAAALELRADLIFMITDGTPSIRQGRKASEDERWRRRVDKYDEERARYEASDKGQREMVAYEKERAAWQAARDKVRAERAAQGLPPIVREGGSRGAPSRPGPSRPSRPTSYYDLDELQRWVRRRASALYESNGGAPPSLSVVGYSPNARGTAVIEALAKTFPDGTSRVMGAFDASQTN</sequence>
<feature type="region of interest" description="Disordered" evidence="1">
    <location>
        <begin position="341"/>
        <end position="374"/>
    </location>
</feature>
<evidence type="ECO:0000256" key="1">
    <source>
        <dbReference type="SAM" id="MobiDB-lite"/>
    </source>
</evidence>
<dbReference type="RefSeq" id="WP_330931997.1">
    <property type="nucleotide sequence ID" value="NZ_CP119075.1"/>
</dbReference>
<dbReference type="KEGG" id="slom:PXH66_20550"/>
<protein>
    <recommendedName>
        <fullName evidence="5">VWFA domain-containing protein</fullName>
    </recommendedName>
</protein>
<proteinExistence type="predicted"/>